<dbReference type="AlphaFoldDB" id="T1JBU0"/>
<protein>
    <submittedName>
        <fullName evidence="1">Uncharacterized protein</fullName>
    </submittedName>
</protein>
<dbReference type="EnsemblMetazoa" id="SMAR011244-RA">
    <property type="protein sequence ID" value="SMAR011244-PA"/>
    <property type="gene ID" value="SMAR011244"/>
</dbReference>
<proteinExistence type="predicted"/>
<accession>T1JBU0</accession>
<dbReference type="EMBL" id="JH432019">
    <property type="status" value="NOT_ANNOTATED_CDS"/>
    <property type="molecule type" value="Genomic_DNA"/>
</dbReference>
<dbReference type="Proteomes" id="UP000014500">
    <property type="component" value="Unassembled WGS sequence"/>
</dbReference>
<reference evidence="2" key="1">
    <citation type="submission" date="2011-05" db="EMBL/GenBank/DDBJ databases">
        <authorList>
            <person name="Richards S.R."/>
            <person name="Qu J."/>
            <person name="Jiang H."/>
            <person name="Jhangiani S.N."/>
            <person name="Agravi P."/>
            <person name="Goodspeed R."/>
            <person name="Gross S."/>
            <person name="Mandapat C."/>
            <person name="Jackson L."/>
            <person name="Mathew T."/>
            <person name="Pu L."/>
            <person name="Thornton R."/>
            <person name="Saada N."/>
            <person name="Wilczek-Boney K.B."/>
            <person name="Lee S."/>
            <person name="Kovar C."/>
            <person name="Wu Y."/>
            <person name="Scherer S.E."/>
            <person name="Worley K.C."/>
            <person name="Muzny D.M."/>
            <person name="Gibbs R."/>
        </authorList>
    </citation>
    <scope>NUCLEOTIDE SEQUENCE</scope>
    <source>
        <strain evidence="2">Brora</strain>
    </source>
</reference>
<evidence type="ECO:0000313" key="1">
    <source>
        <dbReference type="EnsemblMetazoa" id="SMAR011244-PA"/>
    </source>
</evidence>
<sequence length="29" mass="3716">MGFYNTRFRWKRYFSSLFRIAQYYSAISR</sequence>
<keyword evidence="2" id="KW-1185">Reference proteome</keyword>
<name>T1JBU0_STRMM</name>
<evidence type="ECO:0000313" key="2">
    <source>
        <dbReference type="Proteomes" id="UP000014500"/>
    </source>
</evidence>
<dbReference type="HOGENOM" id="CLU_3410978_0_0_1"/>
<organism evidence="1 2">
    <name type="scientific">Strigamia maritima</name>
    <name type="common">European centipede</name>
    <name type="synonym">Geophilus maritimus</name>
    <dbReference type="NCBI Taxonomy" id="126957"/>
    <lineage>
        <taxon>Eukaryota</taxon>
        <taxon>Metazoa</taxon>
        <taxon>Ecdysozoa</taxon>
        <taxon>Arthropoda</taxon>
        <taxon>Myriapoda</taxon>
        <taxon>Chilopoda</taxon>
        <taxon>Pleurostigmophora</taxon>
        <taxon>Geophilomorpha</taxon>
        <taxon>Linotaeniidae</taxon>
        <taxon>Strigamia</taxon>
    </lineage>
</organism>
<reference evidence="1" key="2">
    <citation type="submission" date="2015-02" db="UniProtKB">
        <authorList>
            <consortium name="EnsemblMetazoa"/>
        </authorList>
    </citation>
    <scope>IDENTIFICATION</scope>
</reference>